<organism evidence="2 3">
    <name type="scientific">Globisporangium ultimum (strain ATCC 200006 / CBS 805.95 / DAOM BR144)</name>
    <name type="common">Pythium ultimum</name>
    <dbReference type="NCBI Taxonomy" id="431595"/>
    <lineage>
        <taxon>Eukaryota</taxon>
        <taxon>Sar</taxon>
        <taxon>Stramenopiles</taxon>
        <taxon>Oomycota</taxon>
        <taxon>Peronosporomycetes</taxon>
        <taxon>Pythiales</taxon>
        <taxon>Pythiaceae</taxon>
        <taxon>Globisporangium</taxon>
    </lineage>
</organism>
<keyword evidence="3" id="KW-1185">Reference proteome</keyword>
<reference evidence="2" key="3">
    <citation type="submission" date="2015-02" db="UniProtKB">
        <authorList>
            <consortium name="EnsemblProtists"/>
        </authorList>
    </citation>
    <scope>IDENTIFICATION</scope>
    <source>
        <strain evidence="2">DAOM BR144</strain>
    </source>
</reference>
<evidence type="ECO:0000313" key="2">
    <source>
        <dbReference type="EnsemblProtists" id="PYU1_T006342"/>
    </source>
</evidence>
<dbReference type="OMA" id="YARPQNI"/>
<dbReference type="STRING" id="431595.K3WN00"/>
<reference evidence="3" key="1">
    <citation type="journal article" date="2010" name="Genome Biol.">
        <title>Genome sequence of the necrotrophic plant pathogen Pythium ultimum reveals original pathogenicity mechanisms and effector repertoire.</title>
        <authorList>
            <person name="Levesque C.A."/>
            <person name="Brouwer H."/>
            <person name="Cano L."/>
            <person name="Hamilton J.P."/>
            <person name="Holt C."/>
            <person name="Huitema E."/>
            <person name="Raffaele S."/>
            <person name="Robideau G.P."/>
            <person name="Thines M."/>
            <person name="Win J."/>
            <person name="Zerillo M.M."/>
            <person name="Beakes G.W."/>
            <person name="Boore J.L."/>
            <person name="Busam D."/>
            <person name="Dumas B."/>
            <person name="Ferriera S."/>
            <person name="Fuerstenberg S.I."/>
            <person name="Gachon C.M."/>
            <person name="Gaulin E."/>
            <person name="Govers F."/>
            <person name="Grenville-Briggs L."/>
            <person name="Horner N."/>
            <person name="Hostetler J."/>
            <person name="Jiang R.H."/>
            <person name="Johnson J."/>
            <person name="Krajaejun T."/>
            <person name="Lin H."/>
            <person name="Meijer H.J."/>
            <person name="Moore B."/>
            <person name="Morris P."/>
            <person name="Phuntmart V."/>
            <person name="Puiu D."/>
            <person name="Shetty J."/>
            <person name="Stajich J.E."/>
            <person name="Tripathy S."/>
            <person name="Wawra S."/>
            <person name="van West P."/>
            <person name="Whitty B.R."/>
            <person name="Coutinho P.M."/>
            <person name="Henrissat B."/>
            <person name="Martin F."/>
            <person name="Thomas P.D."/>
            <person name="Tyler B.M."/>
            <person name="De Vries R.P."/>
            <person name="Kamoun S."/>
            <person name="Yandell M."/>
            <person name="Tisserat N."/>
            <person name="Buell C.R."/>
        </authorList>
    </citation>
    <scope>NUCLEOTIDE SEQUENCE</scope>
    <source>
        <strain evidence="3">DAOM:BR144</strain>
    </source>
</reference>
<name>K3WN00_GLOUD</name>
<dbReference type="Proteomes" id="UP000019132">
    <property type="component" value="Unassembled WGS sequence"/>
</dbReference>
<protein>
    <submittedName>
        <fullName evidence="2">Uncharacterized protein</fullName>
    </submittedName>
</protein>
<dbReference type="AlphaFoldDB" id="K3WN00"/>
<sequence length="306" mass="34018">MWRIKKTKYVKNWLPQFMSFVHHHKKNFSTLSVKERHKLVRTFCTQHFSTYEERFYRTGTSEEKRLAWKLACSLSHIYPEIAVQDFGLGFGSKKNLLIIDEVTKDEHHMEAGHVHQDKKRIVISMLQASPKLGGTFEDVLLLENGEIVYHGSAGSILEYFQELGFVCPAGVDVYDFLLGLGATESHYQVTVTKATVSDKSPRHTKNAGALLQFADDVLFVAGAPVAASASSESKVVAHESVTTSASSEMRYADDVFFVSKVPVSSVTKHDSAVTVTETTEEVVYTTEGTKTVVAHHTTTTSETHAA</sequence>
<accession>K3WN00</accession>
<dbReference type="HOGENOM" id="CLU_910531_0_0_1"/>
<dbReference type="InParanoid" id="K3WN00"/>
<dbReference type="EnsemblProtists" id="PYU1_T006342">
    <property type="protein sequence ID" value="PYU1_T006342"/>
    <property type="gene ID" value="PYU1_G006330"/>
</dbReference>
<dbReference type="VEuPathDB" id="FungiDB:PYU1_G006330"/>
<dbReference type="EMBL" id="GL376604">
    <property type="status" value="NOT_ANNOTATED_CDS"/>
    <property type="molecule type" value="Genomic_DNA"/>
</dbReference>
<dbReference type="PANTHER" id="PTHR19241">
    <property type="entry name" value="ATP-BINDING CASSETTE TRANSPORTER"/>
    <property type="match status" value="1"/>
</dbReference>
<evidence type="ECO:0000256" key="1">
    <source>
        <dbReference type="ARBA" id="ARBA00022448"/>
    </source>
</evidence>
<proteinExistence type="predicted"/>
<reference evidence="3" key="2">
    <citation type="submission" date="2010-04" db="EMBL/GenBank/DDBJ databases">
        <authorList>
            <person name="Buell R."/>
            <person name="Hamilton J."/>
            <person name="Hostetler J."/>
        </authorList>
    </citation>
    <scope>NUCLEOTIDE SEQUENCE [LARGE SCALE GENOMIC DNA]</scope>
    <source>
        <strain evidence="3">DAOM:BR144</strain>
    </source>
</reference>
<evidence type="ECO:0000313" key="3">
    <source>
        <dbReference type="Proteomes" id="UP000019132"/>
    </source>
</evidence>
<keyword evidence="1" id="KW-0813">Transport</keyword>
<dbReference type="eggNOG" id="KOG0065">
    <property type="taxonomic scope" value="Eukaryota"/>
</dbReference>